<reference evidence="1" key="2">
    <citation type="submission" date="2020-11" db="EMBL/GenBank/DDBJ databases">
        <authorList>
            <person name="McCartney M.A."/>
            <person name="Auch B."/>
            <person name="Kono T."/>
            <person name="Mallez S."/>
            <person name="Becker A."/>
            <person name="Gohl D.M."/>
            <person name="Silverstein K.A.T."/>
            <person name="Koren S."/>
            <person name="Bechman K.B."/>
            <person name="Herman A."/>
            <person name="Abrahante J.E."/>
            <person name="Garbe J."/>
        </authorList>
    </citation>
    <scope>NUCLEOTIDE SEQUENCE</scope>
    <source>
        <strain evidence="1">Duluth1</strain>
        <tissue evidence="1">Whole animal</tissue>
    </source>
</reference>
<gene>
    <name evidence="1" type="ORF">DPMN_041838</name>
</gene>
<comment type="caution">
    <text evidence="1">The sequence shown here is derived from an EMBL/GenBank/DDBJ whole genome shotgun (WGS) entry which is preliminary data.</text>
</comment>
<evidence type="ECO:0000313" key="1">
    <source>
        <dbReference type="EMBL" id="KAH3735345.1"/>
    </source>
</evidence>
<protein>
    <submittedName>
        <fullName evidence="1">Uncharacterized protein</fullName>
    </submittedName>
</protein>
<organism evidence="1 2">
    <name type="scientific">Dreissena polymorpha</name>
    <name type="common">Zebra mussel</name>
    <name type="synonym">Mytilus polymorpha</name>
    <dbReference type="NCBI Taxonomy" id="45954"/>
    <lineage>
        <taxon>Eukaryota</taxon>
        <taxon>Metazoa</taxon>
        <taxon>Spiralia</taxon>
        <taxon>Lophotrochozoa</taxon>
        <taxon>Mollusca</taxon>
        <taxon>Bivalvia</taxon>
        <taxon>Autobranchia</taxon>
        <taxon>Heteroconchia</taxon>
        <taxon>Euheterodonta</taxon>
        <taxon>Imparidentia</taxon>
        <taxon>Neoheterodontei</taxon>
        <taxon>Myida</taxon>
        <taxon>Dreissenoidea</taxon>
        <taxon>Dreissenidae</taxon>
        <taxon>Dreissena</taxon>
    </lineage>
</organism>
<dbReference type="AlphaFoldDB" id="A0A9D4CYI3"/>
<evidence type="ECO:0000313" key="2">
    <source>
        <dbReference type="Proteomes" id="UP000828390"/>
    </source>
</evidence>
<accession>A0A9D4CYI3</accession>
<dbReference type="EMBL" id="JAIWYP010000011">
    <property type="protein sequence ID" value="KAH3735345.1"/>
    <property type="molecule type" value="Genomic_DNA"/>
</dbReference>
<keyword evidence="2" id="KW-1185">Reference proteome</keyword>
<proteinExistence type="predicted"/>
<reference evidence="1" key="1">
    <citation type="journal article" date="2019" name="bioRxiv">
        <title>The Genome of the Zebra Mussel, Dreissena polymorpha: A Resource for Invasive Species Research.</title>
        <authorList>
            <person name="McCartney M.A."/>
            <person name="Auch B."/>
            <person name="Kono T."/>
            <person name="Mallez S."/>
            <person name="Zhang Y."/>
            <person name="Obille A."/>
            <person name="Becker A."/>
            <person name="Abrahante J.E."/>
            <person name="Garbe J."/>
            <person name="Badalamenti J.P."/>
            <person name="Herman A."/>
            <person name="Mangelson H."/>
            <person name="Liachko I."/>
            <person name="Sullivan S."/>
            <person name="Sone E.D."/>
            <person name="Koren S."/>
            <person name="Silverstein K.A.T."/>
            <person name="Beckman K.B."/>
            <person name="Gohl D.M."/>
        </authorList>
    </citation>
    <scope>NUCLEOTIDE SEQUENCE</scope>
    <source>
        <strain evidence="1">Duluth1</strain>
        <tissue evidence="1">Whole animal</tissue>
    </source>
</reference>
<sequence length="80" mass="8815">MSNKYCWIGKFKGQRKRPNQLSKTVTAEVKYTSIKAETSNVTVIAPKQPSQVVTSEVVTGKDTLSNNTGPVLHILLLGKR</sequence>
<name>A0A9D4CYI3_DREPO</name>
<dbReference type="Proteomes" id="UP000828390">
    <property type="component" value="Unassembled WGS sequence"/>
</dbReference>